<gene>
    <name evidence="2" type="primary">LOC107789218</name>
</gene>
<sequence length="241" mass="27943">MLFLIALKVDHARVIDTFYVFKHRDQPSNRRSSLCNLCKSVLGFELRKKDSPHNCLDDVCTAMKFVLAKIEHGVDCIIPLVREVQEPKVAKLLVHRIPVAVHSEELHKVIPGDFTIEVKTQLNGGRRFYKCPRFDDASSCGLWEWQDEEMPPHVTMLIHNLNTLLKSMEVERNYLKKMVANLEVVVSAERLKMEKIMEEVEGINSAKLQKVARMEAQLQHMKLFILFSRIVFVLILVFKMM</sequence>
<protein>
    <submittedName>
        <fullName evidence="2">Small RNA degrading nuclease 1-like isoform X1</fullName>
    </submittedName>
</protein>
<reference evidence="1" key="1">
    <citation type="journal article" date="2014" name="Nat. Commun.">
        <title>The tobacco genome sequence and its comparison with those of tomato and potato.</title>
        <authorList>
            <person name="Sierro N."/>
            <person name="Battey J.N."/>
            <person name="Ouadi S."/>
            <person name="Bakaher N."/>
            <person name="Bovet L."/>
            <person name="Willig A."/>
            <person name="Goepfert S."/>
            <person name="Peitsch M.C."/>
            <person name="Ivanov N.V."/>
        </authorList>
    </citation>
    <scope>NUCLEOTIDE SEQUENCE [LARGE SCALE GENOMIC DNA]</scope>
</reference>
<accession>A0AC58SWC0</accession>
<dbReference type="RefSeq" id="XP_075089267.1">
    <property type="nucleotide sequence ID" value="XM_075233166.1"/>
</dbReference>
<keyword evidence="1" id="KW-1185">Reference proteome</keyword>
<organism evidence="1 2">
    <name type="scientific">Nicotiana tabacum</name>
    <name type="common">Common tobacco</name>
    <dbReference type="NCBI Taxonomy" id="4097"/>
    <lineage>
        <taxon>Eukaryota</taxon>
        <taxon>Viridiplantae</taxon>
        <taxon>Streptophyta</taxon>
        <taxon>Embryophyta</taxon>
        <taxon>Tracheophyta</taxon>
        <taxon>Spermatophyta</taxon>
        <taxon>Magnoliopsida</taxon>
        <taxon>eudicotyledons</taxon>
        <taxon>Gunneridae</taxon>
        <taxon>Pentapetalae</taxon>
        <taxon>asterids</taxon>
        <taxon>lamiids</taxon>
        <taxon>Solanales</taxon>
        <taxon>Solanaceae</taxon>
        <taxon>Nicotianoideae</taxon>
        <taxon>Nicotianeae</taxon>
        <taxon>Nicotiana</taxon>
    </lineage>
</organism>
<evidence type="ECO:0000313" key="2">
    <source>
        <dbReference type="RefSeq" id="XP_075089267.1"/>
    </source>
</evidence>
<dbReference type="Proteomes" id="UP000790787">
    <property type="component" value="Chromosome 16"/>
</dbReference>
<proteinExistence type="predicted"/>
<name>A0AC58SWC0_TOBAC</name>
<reference evidence="2" key="2">
    <citation type="submission" date="2025-08" db="UniProtKB">
        <authorList>
            <consortium name="RefSeq"/>
        </authorList>
    </citation>
    <scope>IDENTIFICATION</scope>
    <source>
        <tissue evidence="2">Leaf</tissue>
    </source>
</reference>
<evidence type="ECO:0000313" key="1">
    <source>
        <dbReference type="Proteomes" id="UP000790787"/>
    </source>
</evidence>